<reference evidence="1 2" key="1">
    <citation type="submission" date="2021-11" db="EMBL/GenBank/DDBJ databases">
        <title>Draft genome sequence of Paenibacillus profundus YoMME, a new Gram-positive bacteria with exoelectrogenic properties.</title>
        <authorList>
            <person name="Hubenova Y."/>
            <person name="Hubenova E."/>
            <person name="Manasiev Y."/>
            <person name="Peykov S."/>
            <person name="Mitov M."/>
        </authorList>
    </citation>
    <scope>NUCLEOTIDE SEQUENCE [LARGE SCALE GENOMIC DNA]</scope>
    <source>
        <strain evidence="1 2">YoMME</strain>
    </source>
</reference>
<name>A0ABS8YNL0_9BACL</name>
<accession>A0ABS8YNL0</accession>
<evidence type="ECO:0000313" key="2">
    <source>
        <dbReference type="Proteomes" id="UP001199916"/>
    </source>
</evidence>
<dbReference type="Proteomes" id="UP001199916">
    <property type="component" value="Unassembled WGS sequence"/>
</dbReference>
<evidence type="ECO:0000313" key="1">
    <source>
        <dbReference type="EMBL" id="MCE5171915.1"/>
    </source>
</evidence>
<organism evidence="1 2">
    <name type="scientific">Paenibacillus profundus</name>
    <dbReference type="NCBI Taxonomy" id="1173085"/>
    <lineage>
        <taxon>Bacteria</taxon>
        <taxon>Bacillati</taxon>
        <taxon>Bacillota</taxon>
        <taxon>Bacilli</taxon>
        <taxon>Bacillales</taxon>
        <taxon>Paenibacillaceae</taxon>
        <taxon>Paenibacillus</taxon>
    </lineage>
</organism>
<dbReference type="EMBL" id="JAJNBZ010000022">
    <property type="protein sequence ID" value="MCE5171915.1"/>
    <property type="molecule type" value="Genomic_DNA"/>
</dbReference>
<protein>
    <submittedName>
        <fullName evidence="1">Dehydrogenase</fullName>
    </submittedName>
</protein>
<comment type="caution">
    <text evidence="1">The sequence shown here is derived from an EMBL/GenBank/DDBJ whole genome shotgun (WGS) entry which is preliminary data.</text>
</comment>
<dbReference type="RefSeq" id="WP_019421714.1">
    <property type="nucleotide sequence ID" value="NZ_JAJNBZ010000022.1"/>
</dbReference>
<keyword evidence="2" id="KW-1185">Reference proteome</keyword>
<proteinExistence type="predicted"/>
<sequence>MKAPKERHAMSLPSARKIRRACNNELYRTVKRMNVWISDELMKQGEDLYYKRVIANLIWVHENANNRKKLADWFDEAVSGALADLWNVDRTKLSTCFRQSFGG</sequence>
<gene>
    <name evidence="1" type="ORF">LQV63_21780</name>
</gene>